<dbReference type="Pfam" id="PF02949">
    <property type="entry name" value="7tm_6"/>
    <property type="match status" value="1"/>
</dbReference>
<sequence>MASRIPQIPLFTKRMCIFILVYYGIHSFVRFMTGDDYPLMFNTYYYFVVSYSPVYEMIYLSQIMAAAVYILTFANSIGLYGSIMAITCSQLEKLRANLLDIRQELDSGAETDTEEWREVQTSQEVFCRMQEQLNECIRHHQQIIRFMRVVEEIFNPFLVGLFLLLMCGICLTAFSVAMNWGDLYSLSEALLIYCFLMLMLCVYCRFGEELTNQAESVRHAAWGCDWVGTPVQFQRCLLFIIATANKEFRLTAGKFVTVSNKTLINIFNQTISFFMFLIQVKDKTEDNQNT</sequence>
<evidence type="ECO:0000256" key="9">
    <source>
        <dbReference type="SAM" id="Phobius"/>
    </source>
</evidence>
<evidence type="ECO:0000256" key="7">
    <source>
        <dbReference type="ARBA" id="ARBA00023170"/>
    </source>
</evidence>
<dbReference type="PANTHER" id="PTHR21137">
    <property type="entry name" value="ODORANT RECEPTOR"/>
    <property type="match status" value="1"/>
</dbReference>
<keyword evidence="11" id="KW-1185">Reference proteome</keyword>
<dbReference type="InParanoid" id="A0A2J7R2S0"/>
<feature type="transmembrane region" description="Helical" evidence="9">
    <location>
        <begin position="153"/>
        <end position="177"/>
    </location>
</feature>
<dbReference type="Proteomes" id="UP000235965">
    <property type="component" value="Unassembled WGS sequence"/>
</dbReference>
<accession>A0A2J7R2S0</accession>
<dbReference type="GO" id="GO:0007165">
    <property type="term" value="P:signal transduction"/>
    <property type="evidence" value="ECO:0007669"/>
    <property type="project" value="UniProtKB-KW"/>
</dbReference>
<reference evidence="10 11" key="1">
    <citation type="submission" date="2017-12" db="EMBL/GenBank/DDBJ databases">
        <title>Hemimetabolous genomes reveal molecular basis of termite eusociality.</title>
        <authorList>
            <person name="Harrison M.C."/>
            <person name="Jongepier E."/>
            <person name="Robertson H.M."/>
            <person name="Arning N."/>
            <person name="Bitard-Feildel T."/>
            <person name="Chao H."/>
            <person name="Childers C.P."/>
            <person name="Dinh H."/>
            <person name="Doddapaneni H."/>
            <person name="Dugan S."/>
            <person name="Gowin J."/>
            <person name="Greiner C."/>
            <person name="Han Y."/>
            <person name="Hu H."/>
            <person name="Hughes D.S.T."/>
            <person name="Huylmans A.-K."/>
            <person name="Kemena C."/>
            <person name="Kremer L.P.M."/>
            <person name="Lee S.L."/>
            <person name="Lopez-Ezquerra A."/>
            <person name="Mallet L."/>
            <person name="Monroy-Kuhn J.M."/>
            <person name="Moser A."/>
            <person name="Murali S.C."/>
            <person name="Muzny D.M."/>
            <person name="Otani S."/>
            <person name="Piulachs M.-D."/>
            <person name="Poelchau M."/>
            <person name="Qu J."/>
            <person name="Schaub F."/>
            <person name="Wada-Katsumata A."/>
            <person name="Worley K.C."/>
            <person name="Xie Q."/>
            <person name="Ylla G."/>
            <person name="Poulsen M."/>
            <person name="Gibbs R.A."/>
            <person name="Schal C."/>
            <person name="Richards S."/>
            <person name="Belles X."/>
            <person name="Korb J."/>
            <person name="Bornberg-Bauer E."/>
        </authorList>
    </citation>
    <scope>NUCLEOTIDE SEQUENCE [LARGE SCALE GENOMIC DNA]</scope>
    <source>
        <tissue evidence="10">Whole body</tissue>
    </source>
</reference>
<gene>
    <name evidence="10" type="ORF">B7P43_G09268</name>
</gene>
<evidence type="ECO:0008006" key="12">
    <source>
        <dbReference type="Google" id="ProtNLM"/>
    </source>
</evidence>
<keyword evidence="4" id="KW-0552">Olfaction</keyword>
<evidence type="ECO:0000256" key="6">
    <source>
        <dbReference type="ARBA" id="ARBA00023136"/>
    </source>
</evidence>
<dbReference type="AlphaFoldDB" id="A0A2J7R2S0"/>
<dbReference type="OrthoDB" id="8185860at2759"/>
<keyword evidence="8" id="KW-0807">Transducer</keyword>
<keyword evidence="6 9" id="KW-0472">Membrane</keyword>
<comment type="caution">
    <text evidence="10">The sequence shown here is derived from an EMBL/GenBank/DDBJ whole genome shotgun (WGS) entry which is preliminary data.</text>
</comment>
<feature type="transmembrane region" description="Helical" evidence="9">
    <location>
        <begin position="183"/>
        <end position="203"/>
    </location>
</feature>
<evidence type="ECO:0000313" key="11">
    <source>
        <dbReference type="Proteomes" id="UP000235965"/>
    </source>
</evidence>
<keyword evidence="2" id="KW-0716">Sensory transduction</keyword>
<evidence type="ECO:0000256" key="5">
    <source>
        <dbReference type="ARBA" id="ARBA00022989"/>
    </source>
</evidence>
<dbReference type="EMBL" id="NEVH01007826">
    <property type="protein sequence ID" value="PNF35135.1"/>
    <property type="molecule type" value="Genomic_DNA"/>
</dbReference>
<keyword evidence="5 9" id="KW-1133">Transmembrane helix</keyword>
<evidence type="ECO:0000256" key="1">
    <source>
        <dbReference type="ARBA" id="ARBA00004141"/>
    </source>
</evidence>
<feature type="transmembrane region" description="Helical" evidence="9">
    <location>
        <begin position="12"/>
        <end position="33"/>
    </location>
</feature>
<dbReference type="FunCoup" id="A0A2J7R2S0">
    <property type="interactions" value="67"/>
</dbReference>
<protein>
    <recommendedName>
        <fullName evidence="12">Odorant receptor</fullName>
    </recommendedName>
</protein>
<dbReference type="GO" id="GO:0005549">
    <property type="term" value="F:odorant binding"/>
    <property type="evidence" value="ECO:0007669"/>
    <property type="project" value="InterPro"/>
</dbReference>
<organism evidence="10 11">
    <name type="scientific">Cryptotermes secundus</name>
    <dbReference type="NCBI Taxonomy" id="105785"/>
    <lineage>
        <taxon>Eukaryota</taxon>
        <taxon>Metazoa</taxon>
        <taxon>Ecdysozoa</taxon>
        <taxon>Arthropoda</taxon>
        <taxon>Hexapoda</taxon>
        <taxon>Insecta</taxon>
        <taxon>Pterygota</taxon>
        <taxon>Neoptera</taxon>
        <taxon>Polyneoptera</taxon>
        <taxon>Dictyoptera</taxon>
        <taxon>Blattodea</taxon>
        <taxon>Blattoidea</taxon>
        <taxon>Termitoidae</taxon>
        <taxon>Kalotermitidae</taxon>
        <taxon>Cryptotermitinae</taxon>
        <taxon>Cryptotermes</taxon>
    </lineage>
</organism>
<feature type="transmembrane region" description="Helical" evidence="9">
    <location>
        <begin position="53"/>
        <end position="74"/>
    </location>
</feature>
<dbReference type="STRING" id="105785.A0A2J7R2S0"/>
<dbReference type="GO" id="GO:0004984">
    <property type="term" value="F:olfactory receptor activity"/>
    <property type="evidence" value="ECO:0007669"/>
    <property type="project" value="InterPro"/>
</dbReference>
<evidence type="ECO:0000256" key="3">
    <source>
        <dbReference type="ARBA" id="ARBA00022692"/>
    </source>
</evidence>
<evidence type="ECO:0000256" key="2">
    <source>
        <dbReference type="ARBA" id="ARBA00022606"/>
    </source>
</evidence>
<evidence type="ECO:0000256" key="4">
    <source>
        <dbReference type="ARBA" id="ARBA00022725"/>
    </source>
</evidence>
<evidence type="ECO:0000313" key="10">
    <source>
        <dbReference type="EMBL" id="PNF35135.1"/>
    </source>
</evidence>
<name>A0A2J7R2S0_9NEOP</name>
<evidence type="ECO:0000256" key="8">
    <source>
        <dbReference type="ARBA" id="ARBA00023224"/>
    </source>
</evidence>
<dbReference type="InterPro" id="IPR004117">
    <property type="entry name" value="7tm6_olfct_rcpt"/>
</dbReference>
<comment type="subcellular location">
    <subcellularLocation>
        <location evidence="1">Membrane</location>
        <topology evidence="1">Multi-pass membrane protein</topology>
    </subcellularLocation>
</comment>
<keyword evidence="3 9" id="KW-0812">Transmembrane</keyword>
<proteinExistence type="predicted"/>
<keyword evidence="7" id="KW-0675">Receptor</keyword>
<dbReference type="PANTHER" id="PTHR21137:SF42">
    <property type="entry name" value="ODORANT RECEPTOR 83A"/>
    <property type="match status" value="1"/>
</dbReference>
<dbReference type="GO" id="GO:0005886">
    <property type="term" value="C:plasma membrane"/>
    <property type="evidence" value="ECO:0007669"/>
    <property type="project" value="TreeGrafter"/>
</dbReference>